<feature type="domain" description="Protein kinase" evidence="11">
    <location>
        <begin position="12"/>
        <end position="281"/>
    </location>
</feature>
<dbReference type="PANTHER" id="PTHR24363">
    <property type="entry name" value="SERINE/THREONINE PROTEIN KINASE"/>
    <property type="match status" value="1"/>
</dbReference>
<evidence type="ECO:0000256" key="2">
    <source>
        <dbReference type="ARBA" id="ARBA00022527"/>
    </source>
</evidence>
<dbReference type="Gene3D" id="1.10.510.10">
    <property type="entry name" value="Transferase(Phosphotransferase) domain 1"/>
    <property type="match status" value="1"/>
</dbReference>
<evidence type="ECO:0000256" key="5">
    <source>
        <dbReference type="ARBA" id="ARBA00022777"/>
    </source>
</evidence>
<keyword evidence="10" id="KW-1133">Transmembrane helix</keyword>
<dbReference type="SMART" id="SM00220">
    <property type="entry name" value="S_TKc"/>
    <property type="match status" value="1"/>
</dbReference>
<keyword evidence="10" id="KW-0472">Membrane</keyword>
<dbReference type="GO" id="GO:0004674">
    <property type="term" value="F:protein serine/threonine kinase activity"/>
    <property type="evidence" value="ECO:0007669"/>
    <property type="project" value="UniProtKB-KW"/>
</dbReference>
<dbReference type="PANTHER" id="PTHR24363:SF0">
    <property type="entry name" value="SERINE_THREONINE KINASE LIKE DOMAIN CONTAINING 1"/>
    <property type="match status" value="1"/>
</dbReference>
<dbReference type="GO" id="GO:0005524">
    <property type="term" value="F:ATP binding"/>
    <property type="evidence" value="ECO:0007669"/>
    <property type="project" value="UniProtKB-KW"/>
</dbReference>
<keyword evidence="5 12" id="KW-0418">Kinase</keyword>
<comment type="catalytic activity">
    <reaction evidence="7">
        <text>L-threonyl-[protein] + ATP = O-phospho-L-threonyl-[protein] + ADP + H(+)</text>
        <dbReference type="Rhea" id="RHEA:46608"/>
        <dbReference type="Rhea" id="RHEA-COMP:11060"/>
        <dbReference type="Rhea" id="RHEA-COMP:11605"/>
        <dbReference type="ChEBI" id="CHEBI:15378"/>
        <dbReference type="ChEBI" id="CHEBI:30013"/>
        <dbReference type="ChEBI" id="CHEBI:30616"/>
        <dbReference type="ChEBI" id="CHEBI:61977"/>
        <dbReference type="ChEBI" id="CHEBI:456216"/>
        <dbReference type="EC" id="2.7.11.1"/>
    </reaction>
</comment>
<accession>A0A563W1G7</accession>
<dbReference type="AlphaFoldDB" id="A0A563W1G7"/>
<feature type="transmembrane region" description="Helical" evidence="10">
    <location>
        <begin position="340"/>
        <end position="357"/>
    </location>
</feature>
<dbReference type="PROSITE" id="PS50011">
    <property type="entry name" value="PROTEIN_KINASE_DOM"/>
    <property type="match status" value="1"/>
</dbReference>
<organism evidence="12 13">
    <name type="scientific">Hyella patelloides LEGE 07179</name>
    <dbReference type="NCBI Taxonomy" id="945734"/>
    <lineage>
        <taxon>Bacteria</taxon>
        <taxon>Bacillati</taxon>
        <taxon>Cyanobacteriota</taxon>
        <taxon>Cyanophyceae</taxon>
        <taxon>Pleurocapsales</taxon>
        <taxon>Hyellaceae</taxon>
        <taxon>Hyella</taxon>
    </lineage>
</organism>
<keyword evidence="13" id="KW-1185">Reference proteome</keyword>
<evidence type="ECO:0000256" key="10">
    <source>
        <dbReference type="SAM" id="Phobius"/>
    </source>
</evidence>
<comment type="catalytic activity">
    <reaction evidence="8">
        <text>L-seryl-[protein] + ATP = O-phospho-L-seryl-[protein] + ADP + H(+)</text>
        <dbReference type="Rhea" id="RHEA:17989"/>
        <dbReference type="Rhea" id="RHEA-COMP:9863"/>
        <dbReference type="Rhea" id="RHEA-COMP:11604"/>
        <dbReference type="ChEBI" id="CHEBI:15378"/>
        <dbReference type="ChEBI" id="CHEBI:29999"/>
        <dbReference type="ChEBI" id="CHEBI:30616"/>
        <dbReference type="ChEBI" id="CHEBI:83421"/>
        <dbReference type="ChEBI" id="CHEBI:456216"/>
        <dbReference type="EC" id="2.7.11.1"/>
    </reaction>
</comment>
<evidence type="ECO:0000256" key="8">
    <source>
        <dbReference type="ARBA" id="ARBA00048679"/>
    </source>
</evidence>
<feature type="compositionally biased region" description="Low complexity" evidence="9">
    <location>
        <begin position="381"/>
        <end position="392"/>
    </location>
</feature>
<keyword evidence="2" id="KW-0723">Serine/threonine-protein kinase</keyword>
<proteinExistence type="predicted"/>
<dbReference type="InterPro" id="IPR000719">
    <property type="entry name" value="Prot_kinase_dom"/>
</dbReference>
<evidence type="ECO:0000256" key="6">
    <source>
        <dbReference type="ARBA" id="ARBA00022840"/>
    </source>
</evidence>
<evidence type="ECO:0000259" key="11">
    <source>
        <dbReference type="PROSITE" id="PS50011"/>
    </source>
</evidence>
<dbReference type="InterPro" id="IPR011009">
    <property type="entry name" value="Kinase-like_dom_sf"/>
</dbReference>
<dbReference type="SUPFAM" id="SSF56112">
    <property type="entry name" value="Protein kinase-like (PK-like)"/>
    <property type="match status" value="1"/>
</dbReference>
<evidence type="ECO:0000256" key="3">
    <source>
        <dbReference type="ARBA" id="ARBA00022679"/>
    </source>
</evidence>
<protein>
    <recommendedName>
        <fullName evidence="1">non-specific serine/threonine protein kinase</fullName>
        <ecNumber evidence="1">2.7.11.1</ecNumber>
    </recommendedName>
</protein>
<dbReference type="Proteomes" id="UP000320055">
    <property type="component" value="Unassembled WGS sequence"/>
</dbReference>
<feature type="compositionally biased region" description="Polar residues" evidence="9">
    <location>
        <begin position="393"/>
        <end position="406"/>
    </location>
</feature>
<reference evidence="12 13" key="1">
    <citation type="submission" date="2019-01" db="EMBL/GenBank/DDBJ databases">
        <authorList>
            <person name="Brito A."/>
        </authorList>
    </citation>
    <scope>NUCLEOTIDE SEQUENCE [LARGE SCALE GENOMIC DNA]</scope>
    <source>
        <strain evidence="12">1</strain>
    </source>
</reference>
<sequence length="557" mass="63244">MVTQTTLLDNRFFILHVERTNNFGKVFFGLDTCHNPPRNCVIKVYNPIAQKPQLRGWIAKEFYQEAVHLKQASLVNQYLPEIYAYFHNSQAYYIVRESVEGATLEEKVKNTGTFSPEMVREILLKLLLVLDNLHQQKIIHQNIQPKNIILRHSDLAPVSINFGNIEQIVRTFDFHGEQNIFSLNDTHSYAPSEQVLDKSIPASDLYSLGLTAIYLLTARNPVDLAIDLDSGNYIIPSKIKDLDSDLAAVIVRAINLDPKDRYSSAKEMLIALLKEKTQTFLSYENPTNHLQNHSLYPKKAISKLTQNKPLTTVKVTKKTSTKSLKNSYIQERKRNNTPKILNWGIMLIIIIGGLYLINRGVSTWQGKENSTQEDSFRTKLPESSLSLPSTLSNFPETSSNNINQEKPSTKKPSLLNSDSSDLLEIPIFTTGTNKKQLRKILGEPNAIQKGYWPNSSAWIYKDLAKGSIDLGYLFDLNTDKLRQTEVAIAPAVGLETIKEILDSLLQGKLTDAVALELQSVYLRQTNTYLFKLENLEGSIERDRDDNIYIGVWEADFH</sequence>
<gene>
    <name evidence="12" type="ORF">H1P_610028</name>
</gene>
<dbReference type="EMBL" id="CAACVJ010000568">
    <property type="protein sequence ID" value="VEP17477.1"/>
    <property type="molecule type" value="Genomic_DNA"/>
</dbReference>
<keyword evidence="6" id="KW-0067">ATP-binding</keyword>
<evidence type="ECO:0000256" key="9">
    <source>
        <dbReference type="SAM" id="MobiDB-lite"/>
    </source>
</evidence>
<keyword evidence="10" id="KW-0812">Transmembrane</keyword>
<evidence type="ECO:0000256" key="7">
    <source>
        <dbReference type="ARBA" id="ARBA00047899"/>
    </source>
</evidence>
<keyword evidence="4" id="KW-0547">Nucleotide-binding</keyword>
<evidence type="ECO:0000313" key="12">
    <source>
        <dbReference type="EMBL" id="VEP17477.1"/>
    </source>
</evidence>
<evidence type="ECO:0000256" key="1">
    <source>
        <dbReference type="ARBA" id="ARBA00012513"/>
    </source>
</evidence>
<feature type="region of interest" description="Disordered" evidence="9">
    <location>
        <begin position="367"/>
        <end position="417"/>
    </location>
</feature>
<name>A0A563W1G7_9CYAN</name>
<dbReference type="Pfam" id="PF00069">
    <property type="entry name" value="Pkinase"/>
    <property type="match status" value="1"/>
</dbReference>
<keyword evidence="3" id="KW-0808">Transferase</keyword>
<dbReference type="EC" id="2.7.11.1" evidence="1"/>
<evidence type="ECO:0000256" key="4">
    <source>
        <dbReference type="ARBA" id="ARBA00022741"/>
    </source>
</evidence>
<evidence type="ECO:0000313" key="13">
    <source>
        <dbReference type="Proteomes" id="UP000320055"/>
    </source>
</evidence>